<keyword evidence="6 8" id="KW-0648">Protein biosynthesis</keyword>
<dbReference type="InterPro" id="IPR005794">
    <property type="entry name" value="Fmt"/>
</dbReference>
<dbReference type="Pfam" id="PF00551">
    <property type="entry name" value="Formyl_trans_N"/>
    <property type="match status" value="1"/>
</dbReference>
<dbReference type="PROSITE" id="PS00373">
    <property type="entry name" value="GART"/>
    <property type="match status" value="1"/>
</dbReference>
<evidence type="ECO:0000259" key="10">
    <source>
        <dbReference type="Pfam" id="PF02911"/>
    </source>
</evidence>
<evidence type="ECO:0000259" key="9">
    <source>
        <dbReference type="Pfam" id="PF00551"/>
    </source>
</evidence>
<dbReference type="EC" id="2.1.2.9" evidence="3 8"/>
<accession>A0A1G6NAU5</accession>
<proteinExistence type="inferred from homology"/>
<dbReference type="RefSeq" id="WP_093726643.1">
    <property type="nucleotide sequence ID" value="NZ_FMZB01000003.1"/>
</dbReference>
<dbReference type="STRING" id="361279.SAMN05421663_103242"/>
<gene>
    <name evidence="8" type="primary">fmt</name>
    <name evidence="11" type="ORF">SAMN05421663_103242</name>
</gene>
<evidence type="ECO:0000256" key="7">
    <source>
        <dbReference type="ARBA" id="ARBA00048558"/>
    </source>
</evidence>
<dbReference type="Proteomes" id="UP000198666">
    <property type="component" value="Unassembled WGS sequence"/>
</dbReference>
<dbReference type="SUPFAM" id="SSF50486">
    <property type="entry name" value="FMT C-terminal domain-like"/>
    <property type="match status" value="1"/>
</dbReference>
<dbReference type="EMBL" id="FMZB01000003">
    <property type="protein sequence ID" value="SDC64952.1"/>
    <property type="molecule type" value="Genomic_DNA"/>
</dbReference>
<dbReference type="Gene3D" id="3.40.50.170">
    <property type="entry name" value="Formyl transferase, N-terminal domain"/>
    <property type="match status" value="1"/>
</dbReference>
<evidence type="ECO:0000256" key="4">
    <source>
        <dbReference type="ARBA" id="ARBA00016014"/>
    </source>
</evidence>
<dbReference type="PANTHER" id="PTHR11138">
    <property type="entry name" value="METHIONYL-TRNA FORMYLTRANSFERASE"/>
    <property type="match status" value="1"/>
</dbReference>
<dbReference type="InterPro" id="IPR005793">
    <property type="entry name" value="Formyl_trans_C"/>
</dbReference>
<feature type="domain" description="Formyl transferase C-terminal" evidence="10">
    <location>
        <begin position="203"/>
        <end position="299"/>
    </location>
</feature>
<evidence type="ECO:0000256" key="2">
    <source>
        <dbReference type="ARBA" id="ARBA00010699"/>
    </source>
</evidence>
<sequence>MKRIVFMGTPDFAVPVLKQLTEEDCELVLVVTQPDRPKGRKRILTSSPVKEEALKHGIPVYQPEKIKESYEEIFSYEPDLIVTAAFGQILPKELLDYPEYGCINVHASLLPELRGGAPIHYAIQQGKAETGVTIMYMVEKLDAGDMLLQRSVPITLEDHVGTMHDKLAVLGAEMIHDILPAIFARNVTPIKQDEDKVTFAPTIKREQEVIDWSRSNWEVFNHIRGMHPWPVAFTTYKDKPFKVWGSELLDQKYDGEPGAIAAIESDGIVVVCGNDTAVKLTQVQPAGKKQMTAADYLRGVGKDMQAGERLGQHEEV</sequence>
<dbReference type="InterPro" id="IPR011034">
    <property type="entry name" value="Formyl_transferase-like_C_sf"/>
</dbReference>
<dbReference type="PANTHER" id="PTHR11138:SF5">
    <property type="entry name" value="METHIONYL-TRNA FORMYLTRANSFERASE, MITOCHONDRIAL"/>
    <property type="match status" value="1"/>
</dbReference>
<evidence type="ECO:0000256" key="1">
    <source>
        <dbReference type="ARBA" id="ARBA00002606"/>
    </source>
</evidence>
<keyword evidence="5 8" id="KW-0808">Transferase</keyword>
<dbReference type="Pfam" id="PF02911">
    <property type="entry name" value="Formyl_trans_C"/>
    <property type="match status" value="1"/>
</dbReference>
<dbReference type="HAMAP" id="MF_00182">
    <property type="entry name" value="Formyl_trans"/>
    <property type="match status" value="1"/>
</dbReference>
<keyword evidence="12" id="KW-1185">Reference proteome</keyword>
<feature type="binding site" evidence="8">
    <location>
        <begin position="108"/>
        <end position="111"/>
    </location>
    <ligand>
        <name>(6S)-5,6,7,8-tetrahydrofolate</name>
        <dbReference type="ChEBI" id="CHEBI:57453"/>
    </ligand>
</feature>
<evidence type="ECO:0000256" key="3">
    <source>
        <dbReference type="ARBA" id="ARBA00012261"/>
    </source>
</evidence>
<dbReference type="CDD" id="cd08646">
    <property type="entry name" value="FMT_core_Met-tRNA-FMT_N"/>
    <property type="match status" value="1"/>
</dbReference>
<name>A0A1G6NAU5_9BACI</name>
<evidence type="ECO:0000313" key="11">
    <source>
        <dbReference type="EMBL" id="SDC64952.1"/>
    </source>
</evidence>
<evidence type="ECO:0000313" key="12">
    <source>
        <dbReference type="Proteomes" id="UP000198666"/>
    </source>
</evidence>
<dbReference type="Gene3D" id="3.10.25.10">
    <property type="entry name" value="Formyl transferase, C-terminal domain"/>
    <property type="match status" value="1"/>
</dbReference>
<dbReference type="InterPro" id="IPR044135">
    <property type="entry name" value="Met-tRNA-FMT_C"/>
</dbReference>
<dbReference type="GO" id="GO:0005829">
    <property type="term" value="C:cytosol"/>
    <property type="evidence" value="ECO:0007669"/>
    <property type="project" value="TreeGrafter"/>
</dbReference>
<dbReference type="InterPro" id="IPR037022">
    <property type="entry name" value="Formyl_trans_C_sf"/>
</dbReference>
<evidence type="ECO:0000256" key="6">
    <source>
        <dbReference type="ARBA" id="ARBA00022917"/>
    </source>
</evidence>
<dbReference type="FunFam" id="3.40.50.170:FF:000004">
    <property type="entry name" value="Methionyl-tRNA formyltransferase"/>
    <property type="match status" value="1"/>
</dbReference>
<organism evidence="11 12">
    <name type="scientific">Terribacillus halophilus</name>
    <dbReference type="NCBI Taxonomy" id="361279"/>
    <lineage>
        <taxon>Bacteria</taxon>
        <taxon>Bacillati</taxon>
        <taxon>Bacillota</taxon>
        <taxon>Bacilli</taxon>
        <taxon>Bacillales</taxon>
        <taxon>Bacillaceae</taxon>
        <taxon>Terribacillus</taxon>
    </lineage>
</organism>
<dbReference type="InterPro" id="IPR001555">
    <property type="entry name" value="GART_AS"/>
</dbReference>
<comment type="function">
    <text evidence="1 8">Attaches a formyl group to the free amino group of methionyl-tRNA(fMet). The formyl group appears to play a dual role in the initiator identity of N-formylmethionyl-tRNA by promoting its recognition by IF2 and preventing the misappropriation of this tRNA by the elongation apparatus.</text>
</comment>
<evidence type="ECO:0000256" key="5">
    <source>
        <dbReference type="ARBA" id="ARBA00022679"/>
    </source>
</evidence>
<dbReference type="AlphaFoldDB" id="A0A1G6NAU5"/>
<dbReference type="NCBIfam" id="TIGR00460">
    <property type="entry name" value="fmt"/>
    <property type="match status" value="1"/>
</dbReference>
<dbReference type="CDD" id="cd08704">
    <property type="entry name" value="Met_tRNA_FMT_C"/>
    <property type="match status" value="1"/>
</dbReference>
<protein>
    <recommendedName>
        <fullName evidence="4 8">Methionyl-tRNA formyltransferase</fullName>
        <ecNumber evidence="3 8">2.1.2.9</ecNumber>
    </recommendedName>
</protein>
<dbReference type="OrthoDB" id="9802815at2"/>
<dbReference type="SUPFAM" id="SSF53328">
    <property type="entry name" value="Formyltransferase"/>
    <property type="match status" value="1"/>
</dbReference>
<reference evidence="12" key="1">
    <citation type="submission" date="2016-10" db="EMBL/GenBank/DDBJ databases">
        <authorList>
            <person name="Varghese N."/>
            <person name="Submissions S."/>
        </authorList>
    </citation>
    <scope>NUCLEOTIDE SEQUENCE [LARGE SCALE GENOMIC DNA]</scope>
    <source>
        <strain evidence="12">DSM 21620</strain>
    </source>
</reference>
<evidence type="ECO:0000256" key="8">
    <source>
        <dbReference type="HAMAP-Rule" id="MF_00182"/>
    </source>
</evidence>
<comment type="catalytic activity">
    <reaction evidence="7 8">
        <text>L-methionyl-tRNA(fMet) + (6R)-10-formyltetrahydrofolate = N-formyl-L-methionyl-tRNA(fMet) + (6S)-5,6,7,8-tetrahydrofolate + H(+)</text>
        <dbReference type="Rhea" id="RHEA:24380"/>
        <dbReference type="Rhea" id="RHEA-COMP:9952"/>
        <dbReference type="Rhea" id="RHEA-COMP:9953"/>
        <dbReference type="ChEBI" id="CHEBI:15378"/>
        <dbReference type="ChEBI" id="CHEBI:57453"/>
        <dbReference type="ChEBI" id="CHEBI:78530"/>
        <dbReference type="ChEBI" id="CHEBI:78844"/>
        <dbReference type="ChEBI" id="CHEBI:195366"/>
        <dbReference type="EC" id="2.1.2.9"/>
    </reaction>
</comment>
<dbReference type="InterPro" id="IPR002376">
    <property type="entry name" value="Formyl_transf_N"/>
</dbReference>
<dbReference type="GO" id="GO:0004479">
    <property type="term" value="F:methionyl-tRNA formyltransferase activity"/>
    <property type="evidence" value="ECO:0007669"/>
    <property type="project" value="UniProtKB-UniRule"/>
</dbReference>
<dbReference type="InterPro" id="IPR041711">
    <property type="entry name" value="Met-tRNA-FMT_N"/>
</dbReference>
<dbReference type="InterPro" id="IPR036477">
    <property type="entry name" value="Formyl_transf_N_sf"/>
</dbReference>
<comment type="similarity">
    <text evidence="2 8">Belongs to the Fmt family.</text>
</comment>
<feature type="domain" description="Formyl transferase N-terminal" evidence="9">
    <location>
        <begin position="2"/>
        <end position="175"/>
    </location>
</feature>